<organism evidence="7 8">
    <name type="scientific">Nakamurella multipartita (strain ATCC 700099 / DSM 44233 / CIP 104796 / JCM 9543 / NBRC 105858 / Y-104)</name>
    <name type="common">Microsphaera multipartita</name>
    <dbReference type="NCBI Taxonomy" id="479431"/>
    <lineage>
        <taxon>Bacteria</taxon>
        <taxon>Bacillati</taxon>
        <taxon>Actinomycetota</taxon>
        <taxon>Actinomycetes</taxon>
        <taxon>Nakamurellales</taxon>
        <taxon>Nakamurellaceae</taxon>
        <taxon>Nakamurella</taxon>
    </lineage>
</organism>
<dbReference type="InterPro" id="IPR050482">
    <property type="entry name" value="Sensor_HK_TwoCompSys"/>
</dbReference>
<dbReference type="InParanoid" id="C8X9F4"/>
<dbReference type="GO" id="GO:0016020">
    <property type="term" value="C:membrane"/>
    <property type="evidence" value="ECO:0007669"/>
    <property type="project" value="InterPro"/>
</dbReference>
<keyword evidence="4" id="KW-1133">Transmembrane helix</keyword>
<dbReference type="GO" id="GO:0000155">
    <property type="term" value="F:phosphorelay sensor kinase activity"/>
    <property type="evidence" value="ECO:0007669"/>
    <property type="project" value="InterPro"/>
</dbReference>
<accession>C8X9F4</accession>
<gene>
    <name evidence="7" type="ordered locus">Namu_0811</name>
</gene>
<dbReference type="EMBL" id="CP001737">
    <property type="protein sequence ID" value="ACV77222.1"/>
    <property type="molecule type" value="Genomic_DNA"/>
</dbReference>
<dbReference type="STRING" id="479431.Namu_0811"/>
<dbReference type="Pfam" id="PF07730">
    <property type="entry name" value="HisKA_3"/>
    <property type="match status" value="1"/>
</dbReference>
<dbReference type="Gene3D" id="3.30.565.10">
    <property type="entry name" value="Histidine kinase-like ATPase, C-terminal domain"/>
    <property type="match status" value="1"/>
</dbReference>
<protein>
    <submittedName>
        <fullName evidence="7">Histidine kinase</fullName>
        <ecNumber evidence="7">2.7.13.3</ecNumber>
    </submittedName>
</protein>
<dbReference type="InterPro" id="IPR011712">
    <property type="entry name" value="Sig_transdc_His_kin_sub3_dim/P"/>
</dbReference>
<evidence type="ECO:0000256" key="2">
    <source>
        <dbReference type="ARBA" id="ARBA00022777"/>
    </source>
</evidence>
<keyword evidence="3" id="KW-0902">Two-component regulatory system</keyword>
<dbReference type="RefSeq" id="WP_015746138.1">
    <property type="nucleotide sequence ID" value="NC_013235.1"/>
</dbReference>
<evidence type="ECO:0000256" key="3">
    <source>
        <dbReference type="ARBA" id="ARBA00023012"/>
    </source>
</evidence>
<dbReference type="InterPro" id="IPR036890">
    <property type="entry name" value="HATPase_C_sf"/>
</dbReference>
<sequence>MSVDPLAPDATRPHPGTSLRDALLAVGTLMGALVFVELAVPSLSTVTAASVLDAVAVTAFTVTGLIAWRRRPHNRTGRLMVATAAALLVGGMNDDAVPALRVLGELAESLPLALLIHLLLAYPSGRLAGRAARVTAGAGYVIALVLQYPQRVIPPAASSVLWTVQAGLGLIVLISAFVLVSRRLAGSPPVLRRQLAPFIGAGCVMLAIVVGTLFVLHADPAPAVADLATLVQVAAVAILPAAFVVGLLAGAFGRAGELEELAHGIAQASADPTRLDELVVRALGDRSARVLWTAGPALVDSGGAVRDPVDGPDRGWWPIGPAGAPVGGLSYDRSLIADTGLMATTSGPLALAIDNRRLVVDLRAAVRDLDAAVEQVRESRRRIVVAADAERRRIARDLHDGPQQRIVLLGIEAQRIGRRAGDADFVAPLAETISEQLRHLLDDLRDLVHGIMPATLAERGLPAGVAALTERVPIPVALHVDPTIGRLPAEVESTGYFVVAEGLTNAVKHAGAQAISVDVAVRGDRLAITVSDDGRGPGEHPTPGFGLRGLQDRVAALGGTVTLAPGPARGSILRAEFACA</sequence>
<evidence type="ECO:0000259" key="5">
    <source>
        <dbReference type="Pfam" id="PF02518"/>
    </source>
</evidence>
<feature type="domain" description="Histidine kinase/HSP90-like ATPase" evidence="5">
    <location>
        <begin position="498"/>
        <end position="576"/>
    </location>
</feature>
<reference evidence="7 8" key="2">
    <citation type="journal article" date="2010" name="Stand. Genomic Sci.">
        <title>Complete genome sequence of Nakamurella multipartita type strain (Y-104).</title>
        <authorList>
            <person name="Tice H."/>
            <person name="Mayilraj S."/>
            <person name="Sims D."/>
            <person name="Lapidus A."/>
            <person name="Nolan M."/>
            <person name="Lucas S."/>
            <person name="Glavina Del Rio T."/>
            <person name="Copeland A."/>
            <person name="Cheng J.F."/>
            <person name="Meincke L."/>
            <person name="Bruce D."/>
            <person name="Goodwin L."/>
            <person name="Pitluck S."/>
            <person name="Ivanova N."/>
            <person name="Mavromatis K."/>
            <person name="Ovchinnikova G."/>
            <person name="Pati A."/>
            <person name="Chen A."/>
            <person name="Palaniappan K."/>
            <person name="Land M."/>
            <person name="Hauser L."/>
            <person name="Chang Y.J."/>
            <person name="Jeffries C.D."/>
            <person name="Detter J.C."/>
            <person name="Brettin T."/>
            <person name="Rohde M."/>
            <person name="Goker M."/>
            <person name="Bristow J."/>
            <person name="Eisen J.A."/>
            <person name="Markowitz V."/>
            <person name="Hugenholtz P."/>
            <person name="Kyrpides N.C."/>
            <person name="Klenk H.P."/>
            <person name="Chen F."/>
        </authorList>
    </citation>
    <scope>NUCLEOTIDE SEQUENCE [LARGE SCALE GENOMIC DNA]</scope>
    <source>
        <strain evidence="8">ATCC 700099 / DSM 44233 / CIP 104796 / JCM 9543 / NBRC 105858 / Y-104</strain>
    </source>
</reference>
<keyword evidence="4" id="KW-0812">Transmembrane</keyword>
<evidence type="ECO:0000256" key="1">
    <source>
        <dbReference type="ARBA" id="ARBA00022679"/>
    </source>
</evidence>
<dbReference type="Gene3D" id="1.20.5.1930">
    <property type="match status" value="1"/>
</dbReference>
<keyword evidence="4" id="KW-0472">Membrane</keyword>
<dbReference type="EC" id="2.7.13.3" evidence="7"/>
<name>C8X9F4_NAKMY</name>
<evidence type="ECO:0000256" key="4">
    <source>
        <dbReference type="SAM" id="Phobius"/>
    </source>
</evidence>
<dbReference type="PANTHER" id="PTHR24421:SF58">
    <property type="entry name" value="SIGNAL TRANSDUCTION HISTIDINE-PROTEIN KINASE_PHOSPHATASE UHPB"/>
    <property type="match status" value="1"/>
</dbReference>
<feature type="domain" description="Signal transduction histidine kinase subgroup 3 dimerisation and phosphoacceptor" evidence="6">
    <location>
        <begin position="390"/>
        <end position="455"/>
    </location>
</feature>
<feature type="transmembrane region" description="Helical" evidence="4">
    <location>
        <begin position="230"/>
        <end position="252"/>
    </location>
</feature>
<dbReference type="OrthoDB" id="5242012at2"/>
<reference evidence="8" key="1">
    <citation type="submission" date="2009-09" db="EMBL/GenBank/DDBJ databases">
        <title>The complete genome of Nakamurella multipartita DSM 44233.</title>
        <authorList>
            <consortium name="US DOE Joint Genome Institute (JGI-PGF)"/>
            <person name="Lucas S."/>
            <person name="Copeland A."/>
            <person name="Lapidus A."/>
            <person name="Glavina del Rio T."/>
            <person name="Dalin E."/>
            <person name="Tice H."/>
            <person name="Bruce D."/>
            <person name="Goodwin L."/>
            <person name="Pitluck S."/>
            <person name="Kyrpides N."/>
            <person name="Mavromatis K."/>
            <person name="Ivanova N."/>
            <person name="Ovchinnikova G."/>
            <person name="Sims D."/>
            <person name="Meincke L."/>
            <person name="Brettin T."/>
            <person name="Detter J.C."/>
            <person name="Han C."/>
            <person name="Larimer F."/>
            <person name="Land M."/>
            <person name="Hauser L."/>
            <person name="Markowitz V."/>
            <person name="Cheng J.-F."/>
            <person name="Hugenholtz P."/>
            <person name="Woyke T."/>
            <person name="Wu D."/>
            <person name="Klenk H.-P."/>
            <person name="Eisen J.A."/>
        </authorList>
    </citation>
    <scope>NUCLEOTIDE SEQUENCE [LARGE SCALE GENOMIC DNA]</scope>
    <source>
        <strain evidence="8">ATCC 700099 / DSM 44233 / CIP 104796 / JCM 9543 / NBRC 105858 / Y-104</strain>
    </source>
</reference>
<feature type="transmembrane region" description="Helical" evidence="4">
    <location>
        <begin position="160"/>
        <end position="180"/>
    </location>
</feature>
<dbReference type="GO" id="GO:0046983">
    <property type="term" value="F:protein dimerization activity"/>
    <property type="evidence" value="ECO:0007669"/>
    <property type="project" value="InterPro"/>
</dbReference>
<dbReference type="KEGG" id="nml:Namu_0811"/>
<keyword evidence="8" id="KW-1185">Reference proteome</keyword>
<proteinExistence type="predicted"/>
<evidence type="ECO:0000313" key="7">
    <source>
        <dbReference type="EMBL" id="ACV77222.1"/>
    </source>
</evidence>
<feature type="transmembrane region" description="Helical" evidence="4">
    <location>
        <begin position="22"/>
        <end position="40"/>
    </location>
</feature>
<dbReference type="HOGENOM" id="CLU_021898_2_0_11"/>
<dbReference type="Pfam" id="PF02518">
    <property type="entry name" value="HATPase_c"/>
    <property type="match status" value="1"/>
</dbReference>
<evidence type="ECO:0000313" key="8">
    <source>
        <dbReference type="Proteomes" id="UP000002218"/>
    </source>
</evidence>
<dbReference type="Proteomes" id="UP000002218">
    <property type="component" value="Chromosome"/>
</dbReference>
<dbReference type="SUPFAM" id="SSF55874">
    <property type="entry name" value="ATPase domain of HSP90 chaperone/DNA topoisomerase II/histidine kinase"/>
    <property type="match status" value="1"/>
</dbReference>
<dbReference type="InterPro" id="IPR003594">
    <property type="entry name" value="HATPase_dom"/>
</dbReference>
<dbReference type="PANTHER" id="PTHR24421">
    <property type="entry name" value="NITRATE/NITRITE SENSOR PROTEIN NARX-RELATED"/>
    <property type="match status" value="1"/>
</dbReference>
<evidence type="ECO:0000259" key="6">
    <source>
        <dbReference type="Pfam" id="PF07730"/>
    </source>
</evidence>
<dbReference type="eggNOG" id="COG4585">
    <property type="taxonomic scope" value="Bacteria"/>
</dbReference>
<dbReference type="CDD" id="cd16917">
    <property type="entry name" value="HATPase_UhpB-NarQ-NarX-like"/>
    <property type="match status" value="1"/>
</dbReference>
<keyword evidence="2 7" id="KW-0418">Kinase</keyword>
<dbReference type="AlphaFoldDB" id="C8X9F4"/>
<feature type="transmembrane region" description="Helical" evidence="4">
    <location>
        <begin position="46"/>
        <end position="67"/>
    </location>
</feature>
<keyword evidence="1 7" id="KW-0808">Transferase</keyword>
<feature type="transmembrane region" description="Helical" evidence="4">
    <location>
        <begin position="195"/>
        <end position="218"/>
    </location>
</feature>